<dbReference type="InterPro" id="IPR029045">
    <property type="entry name" value="ClpP/crotonase-like_dom_sf"/>
</dbReference>
<dbReference type="PANTHER" id="PTHR43684:SF1">
    <property type="entry name" value="ENOYL-COA DELTA ISOMERASE 2"/>
    <property type="match status" value="1"/>
</dbReference>
<name>A0AA42ISU4_9GAMM</name>
<dbReference type="AlphaFoldDB" id="A0AA42ISU4"/>
<dbReference type="EMBL" id="JAOCDH010000011">
    <property type="protein sequence ID" value="MDH0702029.1"/>
    <property type="molecule type" value="Genomic_DNA"/>
</dbReference>
<dbReference type="Proteomes" id="UP001161137">
    <property type="component" value="Unassembled WGS sequence"/>
</dbReference>
<proteinExistence type="predicted"/>
<evidence type="ECO:0000256" key="1">
    <source>
        <dbReference type="ARBA" id="ARBA00004275"/>
    </source>
</evidence>
<keyword evidence="3" id="KW-0413">Isomerase</keyword>
<dbReference type="PANTHER" id="PTHR43684">
    <property type="match status" value="1"/>
</dbReference>
<gene>
    <name evidence="4" type="ORF">N5D41_11075</name>
</gene>
<dbReference type="GeneID" id="83643911"/>
<dbReference type="Gene3D" id="3.90.226.10">
    <property type="entry name" value="2-enoyl-CoA Hydratase, Chain A, domain 1"/>
    <property type="match status" value="1"/>
</dbReference>
<evidence type="ECO:0000313" key="5">
    <source>
        <dbReference type="Proteomes" id="UP001161137"/>
    </source>
</evidence>
<dbReference type="InterPro" id="IPR001753">
    <property type="entry name" value="Enoyl-CoA_hydra/iso"/>
</dbReference>
<protein>
    <submittedName>
        <fullName evidence="4">Enoyl-CoA hydratase-related protein</fullName>
    </submittedName>
</protein>
<dbReference type="InterPro" id="IPR051053">
    <property type="entry name" value="ECH/Chromodomain_protein"/>
</dbReference>
<comment type="subcellular location">
    <subcellularLocation>
        <location evidence="1">Peroxisome</location>
    </subcellularLocation>
</comment>
<keyword evidence="2" id="KW-0576">Peroxisome</keyword>
<accession>A0AA42ISU4</accession>
<reference evidence="4" key="1">
    <citation type="submission" date="2022-09" db="EMBL/GenBank/DDBJ databases">
        <title>Intensive care unit water sources are persistently colonized with multi-drug resistant bacteria and are the site of extensive horizontal gene transfer of antibiotic resistance genes.</title>
        <authorList>
            <person name="Diorio-Toth L."/>
        </authorList>
    </citation>
    <scope>NUCLEOTIDE SEQUENCE</scope>
    <source>
        <strain evidence="4">GD03863</strain>
    </source>
</reference>
<organism evidence="4 5">
    <name type="scientific">Ectopseudomonas toyotomiensis</name>
    <dbReference type="NCBI Taxonomy" id="554344"/>
    <lineage>
        <taxon>Bacteria</taxon>
        <taxon>Pseudomonadati</taxon>
        <taxon>Pseudomonadota</taxon>
        <taxon>Gammaproteobacteria</taxon>
        <taxon>Pseudomonadales</taxon>
        <taxon>Pseudomonadaceae</taxon>
        <taxon>Ectopseudomonas</taxon>
    </lineage>
</organism>
<dbReference type="SUPFAM" id="SSF52096">
    <property type="entry name" value="ClpP/crotonase"/>
    <property type="match status" value="1"/>
</dbReference>
<dbReference type="Pfam" id="PF00378">
    <property type="entry name" value="ECH_1"/>
    <property type="match status" value="1"/>
</dbReference>
<comment type="caution">
    <text evidence="4">The sequence shown here is derived from an EMBL/GenBank/DDBJ whole genome shotgun (WGS) entry which is preliminary data.</text>
</comment>
<dbReference type="CDD" id="cd06558">
    <property type="entry name" value="crotonase-like"/>
    <property type="match status" value="1"/>
</dbReference>
<dbReference type="GO" id="GO:0004165">
    <property type="term" value="F:delta(3)-delta(2)-enoyl-CoA isomerase activity"/>
    <property type="evidence" value="ECO:0007669"/>
    <property type="project" value="UniProtKB-ARBA"/>
</dbReference>
<dbReference type="RefSeq" id="WP_235569245.1">
    <property type="nucleotide sequence ID" value="NZ_JACFYY010000012.1"/>
</dbReference>
<evidence type="ECO:0000256" key="3">
    <source>
        <dbReference type="ARBA" id="ARBA00023235"/>
    </source>
</evidence>
<evidence type="ECO:0000256" key="2">
    <source>
        <dbReference type="ARBA" id="ARBA00023140"/>
    </source>
</evidence>
<sequence length="235" mass="25169">MCLIGINRPERRNALDTVTYVQLGEALQAADDDVGVRAIVLTGEGGHFTAGNDLADFQRLKDADAVPGIGFLRILATVSKPVVAAVEGYAIGIGTTLLLHCDLAYAGRSSKFRLPFVGLGLCPEGASTYLLPRLAGSKVAANLLFFGEPFLADTAREIGLLNEVVEDGTALERAIERAEALARLPVQALATTKRLLVEQQRDKVGQIMDAEEKDFLRCCAGQEAQTAFSSFFAKK</sequence>
<evidence type="ECO:0000313" key="4">
    <source>
        <dbReference type="EMBL" id="MDH0702029.1"/>
    </source>
</evidence>